<name>A0A9D4K4X0_DREPO</name>
<dbReference type="InterPro" id="IPR057456">
    <property type="entry name" value="Znf_C17orf113"/>
</dbReference>
<dbReference type="PANTHER" id="PTHR46880">
    <property type="entry name" value="RAS-ASSOCIATING DOMAIN-CONTAINING PROTEIN"/>
    <property type="match status" value="1"/>
</dbReference>
<evidence type="ECO:0000313" key="4">
    <source>
        <dbReference type="Proteomes" id="UP000828390"/>
    </source>
</evidence>
<sequence>MSILSFVTGGSVNKKKPVQENDVTQEPKKRNNDGTTDSPKKVIRKFKEEWMKSFAWLVTEQCEKDGLIMKCQWCANDGKTNVFATTGSNNYQKSALTRHEVHVDHVMVVNGRMAKAKKQTVQHIIEEHTEKVDSVNCESKTAQFRTLFFVANNGLPLDAHHGLIELQVCNSVYSFVFFFRYL</sequence>
<dbReference type="AlphaFoldDB" id="A0A9D4K4X0"/>
<evidence type="ECO:0000313" key="3">
    <source>
        <dbReference type="EMBL" id="KAH3832999.1"/>
    </source>
</evidence>
<accession>A0A9D4K4X0</accession>
<comment type="caution">
    <text evidence="3">The sequence shown here is derived from an EMBL/GenBank/DDBJ whole genome shotgun (WGS) entry which is preliminary data.</text>
</comment>
<dbReference type="EMBL" id="JAIWYP010000004">
    <property type="protein sequence ID" value="KAH3832999.1"/>
    <property type="molecule type" value="Genomic_DNA"/>
</dbReference>
<dbReference type="PANTHER" id="PTHR46880:SF5">
    <property type="entry name" value="DUF4371 DOMAIN-CONTAINING PROTEIN"/>
    <property type="match status" value="1"/>
</dbReference>
<organism evidence="3 4">
    <name type="scientific">Dreissena polymorpha</name>
    <name type="common">Zebra mussel</name>
    <name type="synonym">Mytilus polymorpha</name>
    <dbReference type="NCBI Taxonomy" id="45954"/>
    <lineage>
        <taxon>Eukaryota</taxon>
        <taxon>Metazoa</taxon>
        <taxon>Spiralia</taxon>
        <taxon>Lophotrochozoa</taxon>
        <taxon>Mollusca</taxon>
        <taxon>Bivalvia</taxon>
        <taxon>Autobranchia</taxon>
        <taxon>Heteroconchia</taxon>
        <taxon>Euheterodonta</taxon>
        <taxon>Imparidentia</taxon>
        <taxon>Neoheterodontei</taxon>
        <taxon>Myida</taxon>
        <taxon>Dreissenoidea</taxon>
        <taxon>Dreissenidae</taxon>
        <taxon>Dreissena</taxon>
    </lineage>
</organism>
<evidence type="ECO:0000256" key="1">
    <source>
        <dbReference type="SAM" id="MobiDB-lite"/>
    </source>
</evidence>
<proteinExistence type="predicted"/>
<gene>
    <name evidence="3" type="ORF">DPMN_106300</name>
</gene>
<protein>
    <recommendedName>
        <fullName evidence="2">C17orf113 probable zinc finger domain-containing protein</fullName>
    </recommendedName>
</protein>
<dbReference type="Pfam" id="PF25431">
    <property type="entry name" value="zf-C17orf113"/>
    <property type="match status" value="1"/>
</dbReference>
<evidence type="ECO:0000259" key="2">
    <source>
        <dbReference type="Pfam" id="PF25431"/>
    </source>
</evidence>
<feature type="domain" description="C17orf113 probable zinc finger" evidence="2">
    <location>
        <begin position="55"/>
        <end position="110"/>
    </location>
</feature>
<keyword evidence="4" id="KW-1185">Reference proteome</keyword>
<reference evidence="3" key="1">
    <citation type="journal article" date="2019" name="bioRxiv">
        <title>The Genome of the Zebra Mussel, Dreissena polymorpha: A Resource for Invasive Species Research.</title>
        <authorList>
            <person name="McCartney M.A."/>
            <person name="Auch B."/>
            <person name="Kono T."/>
            <person name="Mallez S."/>
            <person name="Zhang Y."/>
            <person name="Obille A."/>
            <person name="Becker A."/>
            <person name="Abrahante J.E."/>
            <person name="Garbe J."/>
            <person name="Badalamenti J.P."/>
            <person name="Herman A."/>
            <person name="Mangelson H."/>
            <person name="Liachko I."/>
            <person name="Sullivan S."/>
            <person name="Sone E.D."/>
            <person name="Koren S."/>
            <person name="Silverstein K.A.T."/>
            <person name="Beckman K.B."/>
            <person name="Gohl D.M."/>
        </authorList>
    </citation>
    <scope>NUCLEOTIDE SEQUENCE</scope>
    <source>
        <strain evidence="3">Duluth1</strain>
        <tissue evidence="3">Whole animal</tissue>
    </source>
</reference>
<feature type="region of interest" description="Disordered" evidence="1">
    <location>
        <begin position="1"/>
        <end position="40"/>
    </location>
</feature>
<reference evidence="3" key="2">
    <citation type="submission" date="2020-11" db="EMBL/GenBank/DDBJ databases">
        <authorList>
            <person name="McCartney M.A."/>
            <person name="Auch B."/>
            <person name="Kono T."/>
            <person name="Mallez S."/>
            <person name="Becker A."/>
            <person name="Gohl D.M."/>
            <person name="Silverstein K.A.T."/>
            <person name="Koren S."/>
            <person name="Bechman K.B."/>
            <person name="Herman A."/>
            <person name="Abrahante J.E."/>
            <person name="Garbe J."/>
        </authorList>
    </citation>
    <scope>NUCLEOTIDE SEQUENCE</scope>
    <source>
        <strain evidence="3">Duluth1</strain>
        <tissue evidence="3">Whole animal</tissue>
    </source>
</reference>
<dbReference type="Proteomes" id="UP000828390">
    <property type="component" value="Unassembled WGS sequence"/>
</dbReference>